<dbReference type="Proteomes" id="UP001501758">
    <property type="component" value="Unassembled WGS sequence"/>
</dbReference>
<keyword evidence="2" id="KW-1185">Reference proteome</keyword>
<reference evidence="1 2" key="1">
    <citation type="journal article" date="2019" name="Int. J. Syst. Evol. Microbiol.">
        <title>The Global Catalogue of Microorganisms (GCM) 10K type strain sequencing project: providing services to taxonomists for standard genome sequencing and annotation.</title>
        <authorList>
            <consortium name="The Broad Institute Genomics Platform"/>
            <consortium name="The Broad Institute Genome Sequencing Center for Infectious Disease"/>
            <person name="Wu L."/>
            <person name="Ma J."/>
        </authorList>
    </citation>
    <scope>NUCLEOTIDE SEQUENCE [LARGE SCALE GENOMIC DNA]</scope>
    <source>
        <strain evidence="1 2">JCM 15974</strain>
    </source>
</reference>
<proteinExistence type="predicted"/>
<accession>A0ABN1J1P3</accession>
<evidence type="ECO:0000313" key="2">
    <source>
        <dbReference type="Proteomes" id="UP001501758"/>
    </source>
</evidence>
<name>A0ABN1J1P3_9FLAO</name>
<sequence>MTLREIESERHEYFVDYEKVWKIIEKYNWTREVEDKIKGAHIDTLICTLNLYEEYINSKPPVVDEDFLERRLTIDAFRIGKLAGYGTSTIKKHLQKLKDLDVLQIELPIPGPTKGYYDIHVNSSYIFIAEPMGLILTK</sequence>
<evidence type="ECO:0000313" key="1">
    <source>
        <dbReference type="EMBL" id="GAA0726123.1"/>
    </source>
</evidence>
<comment type="caution">
    <text evidence="1">The sequence shown here is derived from an EMBL/GenBank/DDBJ whole genome shotgun (WGS) entry which is preliminary data.</text>
</comment>
<protein>
    <submittedName>
        <fullName evidence="1">Uncharacterized protein</fullName>
    </submittedName>
</protein>
<dbReference type="EMBL" id="BAAAGE010000003">
    <property type="protein sequence ID" value="GAA0726123.1"/>
    <property type="molecule type" value="Genomic_DNA"/>
</dbReference>
<gene>
    <name evidence="1" type="ORF">GCM10009430_32790</name>
</gene>
<organism evidence="1 2">
    <name type="scientific">Aquimarina litoralis</name>
    <dbReference type="NCBI Taxonomy" id="584605"/>
    <lineage>
        <taxon>Bacteria</taxon>
        <taxon>Pseudomonadati</taxon>
        <taxon>Bacteroidota</taxon>
        <taxon>Flavobacteriia</taxon>
        <taxon>Flavobacteriales</taxon>
        <taxon>Flavobacteriaceae</taxon>
        <taxon>Aquimarina</taxon>
    </lineage>
</organism>
<dbReference type="RefSeq" id="WP_343913350.1">
    <property type="nucleotide sequence ID" value="NZ_BAAAGE010000003.1"/>
</dbReference>